<dbReference type="GO" id="GO:0051301">
    <property type="term" value="P:cell division"/>
    <property type="evidence" value="ECO:0007669"/>
    <property type="project" value="UniProtKB-KW"/>
</dbReference>
<evidence type="ECO:0000259" key="11">
    <source>
        <dbReference type="Pfam" id="PF08245"/>
    </source>
</evidence>
<dbReference type="NCBIfam" id="TIGR01143">
    <property type="entry name" value="murF"/>
    <property type="match status" value="1"/>
</dbReference>
<reference evidence="12 13" key="1">
    <citation type="submission" date="2016-12" db="EMBL/GenBank/DDBJ databases">
        <authorList>
            <person name="Song W.-J."/>
            <person name="Kurnit D.M."/>
        </authorList>
    </citation>
    <scope>NUCLEOTIDE SEQUENCE [LARGE SCALE GENOMIC DNA]</scope>
    <source>
        <strain evidence="12 13">DSM 11393</strain>
    </source>
</reference>
<keyword evidence="6" id="KW-0133">Cell shape</keyword>
<dbReference type="InterPro" id="IPR013221">
    <property type="entry name" value="Mur_ligase_cen"/>
</dbReference>
<dbReference type="SUPFAM" id="SSF63418">
    <property type="entry name" value="MurE/MurF N-terminal domain"/>
    <property type="match status" value="1"/>
</dbReference>
<name>A0A1M7SLL1_9BACT</name>
<evidence type="ECO:0000259" key="10">
    <source>
        <dbReference type="Pfam" id="PF01225"/>
    </source>
</evidence>
<dbReference type="STRING" id="1121455.SAMN02745728_00997"/>
<dbReference type="AlphaFoldDB" id="A0A1M7SLL1"/>
<evidence type="ECO:0000256" key="6">
    <source>
        <dbReference type="ARBA" id="ARBA00022960"/>
    </source>
</evidence>
<dbReference type="GO" id="GO:0008360">
    <property type="term" value="P:regulation of cell shape"/>
    <property type="evidence" value="ECO:0007669"/>
    <property type="project" value="UniProtKB-KW"/>
</dbReference>
<keyword evidence="7" id="KW-0573">Peptidoglycan synthesis</keyword>
<feature type="domain" description="Mur ligase central" evidence="11">
    <location>
        <begin position="116"/>
        <end position="309"/>
    </location>
</feature>
<keyword evidence="1" id="KW-0963">Cytoplasm</keyword>
<sequence length="488" mass="52984">MKLTLLEMTKALGLDLNNLPAPNKEAWNLVPSSVISDSNEVKQGSLFVCVKGTRVDGHDFAEDAVDQGACAILASYNPFGPVPPVPVILYSDVILALGKIARRHREDMKGKVIALTGTAGKTTVKEVLAHILSQVAFCEKSPKNKNNQLGLPLSMLSSSENAKFWIMELGISQAHDMDELGQIINPDYAVIVNVGAGHLEGLGKLGVAYHKTRLLKYLSDLGEGVVCADYTDLQEEALKIGKPILFFSSKNKKYDCFASYVGPAADVKMQEGGIRKGVYSVYVFGEQFDVITPFRGSFGAENVAVIVATAKRLGLTNNEIKKGFMTAVLPDSRFFCKELCDNIIIDDSYNANPLSMNRMLSTVAELAEESKSEVYLMLGEMRELGEEAPGAHASLGVEVATIGPKAIFWKGAYGDVILNSLRTSGWKGFFKVVNNSEDFLSALPELGILSCTQSKNNLKGKHAVFLIKGSRGNKLEEISKALTEYLQA</sequence>
<evidence type="ECO:0000256" key="5">
    <source>
        <dbReference type="ARBA" id="ARBA00022840"/>
    </source>
</evidence>
<dbReference type="InterPro" id="IPR036615">
    <property type="entry name" value="Mur_ligase_C_dom_sf"/>
</dbReference>
<dbReference type="Pfam" id="PF08245">
    <property type="entry name" value="Mur_ligase_M"/>
    <property type="match status" value="1"/>
</dbReference>
<keyword evidence="8" id="KW-0131">Cell cycle</keyword>
<dbReference type="Gene3D" id="3.90.190.20">
    <property type="entry name" value="Mur ligase, C-terminal domain"/>
    <property type="match status" value="1"/>
</dbReference>
<dbReference type="SUPFAM" id="SSF53623">
    <property type="entry name" value="MurD-like peptide ligases, catalytic domain"/>
    <property type="match status" value="1"/>
</dbReference>
<keyword evidence="13" id="KW-1185">Reference proteome</keyword>
<evidence type="ECO:0000256" key="7">
    <source>
        <dbReference type="ARBA" id="ARBA00022984"/>
    </source>
</evidence>
<dbReference type="PANTHER" id="PTHR43024">
    <property type="entry name" value="UDP-N-ACETYLMURAMOYL-TRIPEPTIDE--D-ALANYL-D-ALANINE LIGASE"/>
    <property type="match status" value="1"/>
</dbReference>
<evidence type="ECO:0000313" key="13">
    <source>
        <dbReference type="Proteomes" id="UP000186469"/>
    </source>
</evidence>
<evidence type="ECO:0000256" key="3">
    <source>
        <dbReference type="ARBA" id="ARBA00022618"/>
    </source>
</evidence>
<dbReference type="OrthoDB" id="9801978at2"/>
<dbReference type="InterPro" id="IPR051046">
    <property type="entry name" value="MurCDEF_CellWall_CoF430Synth"/>
</dbReference>
<dbReference type="GO" id="GO:0071555">
    <property type="term" value="P:cell wall organization"/>
    <property type="evidence" value="ECO:0007669"/>
    <property type="project" value="UniProtKB-KW"/>
</dbReference>
<dbReference type="InterPro" id="IPR000713">
    <property type="entry name" value="Mur_ligase_N"/>
</dbReference>
<evidence type="ECO:0000256" key="4">
    <source>
        <dbReference type="ARBA" id="ARBA00022741"/>
    </source>
</evidence>
<accession>A0A1M7SLL1</accession>
<keyword evidence="2 12" id="KW-0436">Ligase</keyword>
<dbReference type="Gene3D" id="3.40.1390.10">
    <property type="entry name" value="MurE/MurF, N-terminal domain"/>
    <property type="match status" value="1"/>
</dbReference>
<evidence type="ECO:0000313" key="12">
    <source>
        <dbReference type="EMBL" id="SHN59340.1"/>
    </source>
</evidence>
<evidence type="ECO:0000256" key="9">
    <source>
        <dbReference type="ARBA" id="ARBA00023316"/>
    </source>
</evidence>
<dbReference type="EMBL" id="FRDI01000004">
    <property type="protein sequence ID" value="SHN59340.1"/>
    <property type="molecule type" value="Genomic_DNA"/>
</dbReference>
<keyword evidence="3" id="KW-0132">Cell division</keyword>
<dbReference type="GO" id="GO:0047480">
    <property type="term" value="F:UDP-N-acetylmuramoyl-tripeptide-D-alanyl-D-alanine ligase activity"/>
    <property type="evidence" value="ECO:0007669"/>
    <property type="project" value="InterPro"/>
</dbReference>
<dbReference type="SUPFAM" id="SSF53244">
    <property type="entry name" value="MurD-like peptide ligases, peptide-binding domain"/>
    <property type="match status" value="1"/>
</dbReference>
<gene>
    <name evidence="12" type="ORF">SAMN02745728_00997</name>
</gene>
<evidence type="ECO:0000256" key="1">
    <source>
        <dbReference type="ARBA" id="ARBA00022490"/>
    </source>
</evidence>
<evidence type="ECO:0000256" key="8">
    <source>
        <dbReference type="ARBA" id="ARBA00023306"/>
    </source>
</evidence>
<keyword evidence="9" id="KW-0961">Cell wall biogenesis/degradation</keyword>
<organism evidence="12 13">
    <name type="scientific">Desulfovibrio litoralis DSM 11393</name>
    <dbReference type="NCBI Taxonomy" id="1121455"/>
    <lineage>
        <taxon>Bacteria</taxon>
        <taxon>Pseudomonadati</taxon>
        <taxon>Thermodesulfobacteriota</taxon>
        <taxon>Desulfovibrionia</taxon>
        <taxon>Desulfovibrionales</taxon>
        <taxon>Desulfovibrionaceae</taxon>
        <taxon>Desulfovibrio</taxon>
    </lineage>
</organism>
<dbReference type="UniPathway" id="UPA00219"/>
<dbReference type="InterPro" id="IPR035911">
    <property type="entry name" value="MurE/MurF_N"/>
</dbReference>
<feature type="domain" description="Mur ligase N-terminal catalytic" evidence="10">
    <location>
        <begin position="36"/>
        <end position="104"/>
    </location>
</feature>
<dbReference type="InterPro" id="IPR036565">
    <property type="entry name" value="Mur-like_cat_sf"/>
</dbReference>
<dbReference type="Pfam" id="PF01225">
    <property type="entry name" value="Mur_ligase"/>
    <property type="match status" value="1"/>
</dbReference>
<dbReference type="GO" id="GO:0005524">
    <property type="term" value="F:ATP binding"/>
    <property type="evidence" value="ECO:0007669"/>
    <property type="project" value="UniProtKB-KW"/>
</dbReference>
<keyword evidence="4" id="KW-0547">Nucleotide-binding</keyword>
<protein>
    <submittedName>
        <fullName evidence="12">UDP-N-acetylmuramoyl-tripeptide--D-alanyl-D-alanine ligase</fullName>
    </submittedName>
</protein>
<evidence type="ECO:0000256" key="2">
    <source>
        <dbReference type="ARBA" id="ARBA00022598"/>
    </source>
</evidence>
<keyword evidence="5" id="KW-0067">ATP-binding</keyword>
<dbReference type="Gene3D" id="3.40.1190.10">
    <property type="entry name" value="Mur-like, catalytic domain"/>
    <property type="match status" value="1"/>
</dbReference>
<proteinExistence type="predicted"/>
<dbReference type="Proteomes" id="UP000186469">
    <property type="component" value="Unassembled WGS sequence"/>
</dbReference>
<dbReference type="InterPro" id="IPR005863">
    <property type="entry name" value="UDP-N-AcMur_synth"/>
</dbReference>
<dbReference type="RefSeq" id="WP_072696698.1">
    <property type="nucleotide sequence ID" value="NZ_FRDI01000004.1"/>
</dbReference>
<dbReference type="PANTHER" id="PTHR43024:SF1">
    <property type="entry name" value="UDP-N-ACETYLMURAMOYL-TRIPEPTIDE--D-ALANYL-D-ALANINE LIGASE"/>
    <property type="match status" value="1"/>
</dbReference>
<dbReference type="GO" id="GO:0009252">
    <property type="term" value="P:peptidoglycan biosynthetic process"/>
    <property type="evidence" value="ECO:0007669"/>
    <property type="project" value="UniProtKB-UniPathway"/>
</dbReference>